<feature type="compositionally biased region" description="Basic and acidic residues" evidence="6">
    <location>
        <begin position="584"/>
        <end position="593"/>
    </location>
</feature>
<dbReference type="KEGG" id="vg:80543844"/>
<dbReference type="GeneID" id="80543844"/>
<accession>A0A891EZ44</accession>
<keyword evidence="9" id="KW-1185">Reference proteome</keyword>
<feature type="region of interest" description="Disordered" evidence="6">
    <location>
        <begin position="454"/>
        <end position="596"/>
    </location>
</feature>
<organism evidence="8 9">
    <name type="scientific">Duck-associated chapparvovirus 2</name>
    <dbReference type="NCBI Taxonomy" id="2810803"/>
    <lineage>
        <taxon>Viruses</taxon>
        <taxon>Monodnaviria</taxon>
        <taxon>Shotokuvirae</taxon>
        <taxon>Cossaviricota</taxon>
        <taxon>Quintoviricetes</taxon>
        <taxon>Piccovirales</taxon>
        <taxon>Parvoviridae</taxon>
        <taxon>Hamaparvovirinae</taxon>
        <taxon>Chaphamaparvovirus</taxon>
        <taxon>Chaphamaparvovirus anseriform6</taxon>
    </lineage>
</organism>
<dbReference type="SUPFAM" id="SSF52540">
    <property type="entry name" value="P-loop containing nucleoside triphosphate hydrolases"/>
    <property type="match status" value="1"/>
</dbReference>
<dbReference type="GO" id="GO:0006260">
    <property type="term" value="P:DNA replication"/>
    <property type="evidence" value="ECO:0007669"/>
    <property type="project" value="UniProtKB-KW"/>
</dbReference>
<comment type="subcellular location">
    <subcellularLocation>
        <location evidence="1">Host nucleus</location>
    </subcellularLocation>
</comment>
<dbReference type="InterPro" id="IPR001257">
    <property type="entry name" value="Parvovirus_NS1_helicase"/>
</dbReference>
<dbReference type="GO" id="GO:0005524">
    <property type="term" value="F:ATP binding"/>
    <property type="evidence" value="ECO:0007669"/>
    <property type="project" value="UniProtKB-KW"/>
</dbReference>
<feature type="compositionally biased region" description="Low complexity" evidence="6">
    <location>
        <begin position="532"/>
        <end position="544"/>
    </location>
</feature>
<feature type="compositionally biased region" description="Low complexity" evidence="6">
    <location>
        <begin position="486"/>
        <end position="499"/>
    </location>
</feature>
<dbReference type="Proteomes" id="UP001162091">
    <property type="component" value="Segment"/>
</dbReference>
<sequence length="672" mass="75291">MSAQVRCPRQGVRRLLWRGIRGESVGTCLESASQEGSEIAQEKDYVARPIPVIEVEQKLMNMRTYIGGVIMLTDGDGNVIEDFVIYANLLNNMHCNDDWLAIGEENKDRIFHVHTLARTGVRTDSYRRTQESVWSTIKTHPTMIAQYGNATCDMLKCQKAHKPWALMEYMCKQPRWICSNSDALLQATYDIDTWDMCARFRHSDDPKPDIDKANPMIQEILQVIMEHNCKSLEDVCKKAPEVVVKHLHKAGFASIVANCLTYSKCTTRVWSLKQYGCLVPDPTSIHAILLHQGIRPSHFDYIFWQWITKRHAKRNTIHIFGPSNTGKSSFFAGLGKCCPGGEIVNGNSFNFEGLIECYWGKWEEPLCSPEIAEKCKQVFEGMECAIPVKFKKPYMLPRTPIAITTNSMIWHWCQNQEGPFRNRMWFFDFLYDMSDGIFRPRCSESSCECRSCAFSRGGTAGASCSTTTRLQRTKQSTQKQLATGHASSESAMGSGSMSERAGPSRRVDETECSSRESSSYTATRGSTSTTVSGKHGSSGEHGSSNTNVRICSTTGGSTESMEPSTSGRCIRSDSDGVSGSGTSGRHDTRRNSGDDEILSTVVSMGGTRPKKPKMAVSVQSEQQRLGGKMDTMKVPDKGEWSAYLCFIYHRYERAVEKPDLFAYEEIDDELSE</sequence>
<dbReference type="EMBL" id="MW306778">
    <property type="protein sequence ID" value="QRK03694.1"/>
    <property type="molecule type" value="Genomic_DNA"/>
</dbReference>
<feature type="compositionally biased region" description="Basic and acidic residues" evidence="6">
    <location>
        <begin position="505"/>
        <end position="514"/>
    </location>
</feature>
<feature type="compositionally biased region" description="Polar residues" evidence="6">
    <location>
        <begin position="515"/>
        <end position="531"/>
    </location>
</feature>
<evidence type="ECO:0000256" key="6">
    <source>
        <dbReference type="SAM" id="MobiDB-lite"/>
    </source>
</evidence>
<name>A0A891EZ44_9VIRU</name>
<evidence type="ECO:0000256" key="2">
    <source>
        <dbReference type="ARBA" id="ARBA00022562"/>
    </source>
</evidence>
<keyword evidence="5" id="KW-0067">ATP-binding</keyword>
<dbReference type="Pfam" id="PF01057">
    <property type="entry name" value="Parvo_NS1"/>
    <property type="match status" value="1"/>
</dbReference>
<proteinExistence type="predicted"/>
<dbReference type="GO" id="GO:0019079">
    <property type="term" value="P:viral genome replication"/>
    <property type="evidence" value="ECO:0007669"/>
    <property type="project" value="InterPro"/>
</dbReference>
<feature type="compositionally biased region" description="Polar residues" evidence="6">
    <location>
        <begin position="545"/>
        <end position="567"/>
    </location>
</feature>
<evidence type="ECO:0000259" key="7">
    <source>
        <dbReference type="Pfam" id="PF01057"/>
    </source>
</evidence>
<keyword evidence="4" id="KW-0547">Nucleotide-binding</keyword>
<evidence type="ECO:0000313" key="9">
    <source>
        <dbReference type="Proteomes" id="UP001162091"/>
    </source>
</evidence>
<evidence type="ECO:0000313" key="8">
    <source>
        <dbReference type="EMBL" id="QRK03694.1"/>
    </source>
</evidence>
<feature type="domain" description="Parvovirus non-structural protein 1 helicase" evidence="7">
    <location>
        <begin position="284"/>
        <end position="431"/>
    </location>
</feature>
<dbReference type="GO" id="GO:0042025">
    <property type="term" value="C:host cell nucleus"/>
    <property type="evidence" value="ECO:0007669"/>
    <property type="project" value="UniProtKB-SubCell"/>
</dbReference>
<dbReference type="Gene3D" id="3.40.50.300">
    <property type="entry name" value="P-loop containing nucleotide triphosphate hydrolases"/>
    <property type="match status" value="1"/>
</dbReference>
<keyword evidence="2" id="KW-1048">Host nucleus</keyword>
<evidence type="ECO:0000256" key="5">
    <source>
        <dbReference type="ARBA" id="ARBA00022840"/>
    </source>
</evidence>
<protein>
    <submittedName>
        <fullName evidence="8">Nonstructural protein 1</fullName>
    </submittedName>
</protein>
<keyword evidence="3" id="KW-0235">DNA replication</keyword>
<dbReference type="InterPro" id="IPR027417">
    <property type="entry name" value="P-loop_NTPase"/>
</dbReference>
<evidence type="ECO:0000256" key="4">
    <source>
        <dbReference type="ARBA" id="ARBA00022741"/>
    </source>
</evidence>
<reference evidence="8 9" key="1">
    <citation type="journal article" date="2021" name="Viruses">
        <title>Investigating the Diversity and Host Range of Novel Parvoviruses from North American Ducks Using Epidemiology, Phylogenetics, Genome Structure, and Codon Usage Analysis.</title>
        <authorList>
            <person name="Canuti M."/>
            <person name="Verhoeven J.T.P."/>
            <person name="Munro H.J."/>
            <person name="Roul S."/>
            <person name="Ojkic D."/>
            <person name="Robertson G.J."/>
            <person name="Whitney H.G."/>
            <person name="Dufour S.C."/>
            <person name="Lang A.S."/>
        </authorList>
    </citation>
    <scope>NUCLEOTIDE SEQUENCE [LARGE SCALE GENOMIC DNA]</scope>
    <source>
        <strain evidence="8 9">BE8a</strain>
    </source>
</reference>
<evidence type="ECO:0000256" key="1">
    <source>
        <dbReference type="ARBA" id="ARBA00004147"/>
    </source>
</evidence>
<dbReference type="RefSeq" id="YP_010804996.1">
    <property type="nucleotide sequence ID" value="NC_077099.1"/>
</dbReference>
<gene>
    <name evidence="8" type="primary">NS1</name>
</gene>
<feature type="compositionally biased region" description="Low complexity" evidence="6">
    <location>
        <begin position="454"/>
        <end position="469"/>
    </location>
</feature>
<evidence type="ECO:0000256" key="3">
    <source>
        <dbReference type="ARBA" id="ARBA00022705"/>
    </source>
</evidence>